<dbReference type="Pfam" id="PF03101">
    <property type="entry name" value="FAR1"/>
    <property type="match status" value="1"/>
</dbReference>
<evidence type="ECO:0000256" key="1">
    <source>
        <dbReference type="SAM" id="MobiDB-lite"/>
    </source>
</evidence>
<feature type="compositionally biased region" description="Acidic residues" evidence="1">
    <location>
        <begin position="163"/>
        <end position="174"/>
    </location>
</feature>
<evidence type="ECO:0000313" key="3">
    <source>
        <dbReference type="EMBL" id="MQL87779.1"/>
    </source>
</evidence>
<accession>A0A843V860</accession>
<gene>
    <name evidence="3" type="ORF">Taro_020343</name>
</gene>
<feature type="region of interest" description="Disordered" evidence="1">
    <location>
        <begin position="213"/>
        <end position="246"/>
    </location>
</feature>
<dbReference type="OrthoDB" id="691593at2759"/>
<dbReference type="PANTHER" id="PTHR46328:SF34">
    <property type="entry name" value="PROTEIN FAR1-RELATED SEQUENCE 5-LIKE"/>
    <property type="match status" value="1"/>
</dbReference>
<protein>
    <recommendedName>
        <fullName evidence="2">FAR1 domain-containing protein</fullName>
    </recommendedName>
</protein>
<dbReference type="PANTHER" id="PTHR46328">
    <property type="entry name" value="FAR-RED IMPAIRED RESPONSIVE (FAR1) FAMILY PROTEIN-RELATED"/>
    <property type="match status" value="1"/>
</dbReference>
<evidence type="ECO:0000259" key="2">
    <source>
        <dbReference type="Pfam" id="PF03101"/>
    </source>
</evidence>
<reference evidence="3" key="1">
    <citation type="submission" date="2017-07" db="EMBL/GenBank/DDBJ databases">
        <title>Taro Niue Genome Assembly and Annotation.</title>
        <authorList>
            <person name="Atibalentja N."/>
            <person name="Keating K."/>
            <person name="Fields C.J."/>
        </authorList>
    </citation>
    <scope>NUCLEOTIDE SEQUENCE</scope>
    <source>
        <strain evidence="3">Niue_2</strain>
        <tissue evidence="3">Leaf</tissue>
    </source>
</reference>
<feature type="region of interest" description="Disordered" evidence="1">
    <location>
        <begin position="1"/>
        <end position="30"/>
    </location>
</feature>
<organism evidence="3 4">
    <name type="scientific">Colocasia esculenta</name>
    <name type="common">Wild taro</name>
    <name type="synonym">Arum esculentum</name>
    <dbReference type="NCBI Taxonomy" id="4460"/>
    <lineage>
        <taxon>Eukaryota</taxon>
        <taxon>Viridiplantae</taxon>
        <taxon>Streptophyta</taxon>
        <taxon>Embryophyta</taxon>
        <taxon>Tracheophyta</taxon>
        <taxon>Spermatophyta</taxon>
        <taxon>Magnoliopsida</taxon>
        <taxon>Liliopsida</taxon>
        <taxon>Araceae</taxon>
        <taxon>Aroideae</taxon>
        <taxon>Colocasieae</taxon>
        <taxon>Colocasia</taxon>
    </lineage>
</organism>
<name>A0A843V860_COLES</name>
<feature type="domain" description="FAR1" evidence="2">
    <location>
        <begin position="41"/>
        <end position="127"/>
    </location>
</feature>
<keyword evidence="4" id="KW-1185">Reference proteome</keyword>
<dbReference type="EMBL" id="NMUH01001005">
    <property type="protein sequence ID" value="MQL87779.1"/>
    <property type="molecule type" value="Genomic_DNA"/>
</dbReference>
<dbReference type="InterPro" id="IPR004330">
    <property type="entry name" value="FAR1_DNA_bnd_dom"/>
</dbReference>
<sequence length="389" mass="43743">MDEDSASARKGQPGGDALAGEGDGGVPSVGTEFDSIEEARSFYHRYSGRVGFSVRVCNTKLKDGVVTHKKYCCSRQGFRQPDRRDDSVVFHRAETRCGCGAHFAVKMVMNGKYMTYKFEPNHNHELVSPKDVHFLRSHRKSFHAQKVEGEKAAVENMEPTDCSSEDGESLIDEEDDNENQGIVIETMKRPSGTDDSVRNTDSQMFSYSNVLQRGVNMKGGSEVSKTKKPRNTPQPGPTRTPREPELRPQVEFRVVPLQTALPSVPRLQPQVPYQSNAEITPNTRHMFQLQPQVIYRPASLNLNNLPPQLASHVYPRPRHTPATPAEFEFNQIGGPYCYNQVMQEPLLVPIYQDHALSNPLLQESRIHAYKSVPESSPKFEHDPSRTVPK</sequence>
<feature type="region of interest" description="Disordered" evidence="1">
    <location>
        <begin position="146"/>
        <end position="174"/>
    </location>
</feature>
<comment type="caution">
    <text evidence="3">The sequence shown here is derived from an EMBL/GenBank/DDBJ whole genome shotgun (WGS) entry which is preliminary data.</text>
</comment>
<evidence type="ECO:0000313" key="4">
    <source>
        <dbReference type="Proteomes" id="UP000652761"/>
    </source>
</evidence>
<dbReference type="AlphaFoldDB" id="A0A843V860"/>
<dbReference type="Proteomes" id="UP000652761">
    <property type="component" value="Unassembled WGS sequence"/>
</dbReference>
<proteinExistence type="predicted"/>